<dbReference type="EC" id="1.8.1.8" evidence="1"/>
<feature type="compositionally biased region" description="Low complexity" evidence="7">
    <location>
        <begin position="160"/>
        <end position="173"/>
    </location>
</feature>
<keyword evidence="10" id="KW-1185">Reference proteome</keyword>
<name>A0A7M7KIX7_VARDE</name>
<dbReference type="InterPro" id="IPR052259">
    <property type="entry name" value="Nucleoredoxin-like"/>
</dbReference>
<organism evidence="9 10">
    <name type="scientific">Varroa destructor</name>
    <name type="common">Honeybee mite</name>
    <dbReference type="NCBI Taxonomy" id="109461"/>
    <lineage>
        <taxon>Eukaryota</taxon>
        <taxon>Metazoa</taxon>
        <taxon>Ecdysozoa</taxon>
        <taxon>Arthropoda</taxon>
        <taxon>Chelicerata</taxon>
        <taxon>Arachnida</taxon>
        <taxon>Acari</taxon>
        <taxon>Parasitiformes</taxon>
        <taxon>Mesostigmata</taxon>
        <taxon>Gamasina</taxon>
        <taxon>Dermanyssoidea</taxon>
        <taxon>Varroidae</taxon>
        <taxon>Varroa</taxon>
    </lineage>
</organism>
<dbReference type="Pfam" id="PF13905">
    <property type="entry name" value="Thioredoxin_8"/>
    <property type="match status" value="1"/>
</dbReference>
<dbReference type="InterPro" id="IPR012336">
    <property type="entry name" value="Thioredoxin-like_fold"/>
</dbReference>
<dbReference type="PANTHER" id="PTHR13871">
    <property type="entry name" value="THIOREDOXIN"/>
    <property type="match status" value="1"/>
</dbReference>
<dbReference type="AlphaFoldDB" id="A0A7M7KIX7"/>
<accession>A0A7M7KIX7</accession>
<dbReference type="PANTHER" id="PTHR13871:SF96">
    <property type="entry name" value="THIOREDOXIN DOMAIN-CONTAINING PROTEIN"/>
    <property type="match status" value="1"/>
</dbReference>
<evidence type="ECO:0000256" key="4">
    <source>
        <dbReference type="ARBA" id="ARBA00023027"/>
    </source>
</evidence>
<dbReference type="InterPro" id="IPR036249">
    <property type="entry name" value="Thioredoxin-like_sf"/>
</dbReference>
<sequence length="198" mass="21923">MSPGLCACYKCVVSGRRWNLDLFAEDKCDETNPLTAISERKRILVALYFGAAFRDSCQVFANELWIAQRSLYAAGLRLEIVYVSADRNADELFNFMKSRPQWHALRFNDPAVSELRSFLSIREVPALVVIDNVGLVARSGRRDLQTLGPIAIWCKWTSSKPASSAPARSAGPSTISSGPYASRKAGPSRNAIKPLRNN</sequence>
<evidence type="ECO:0000256" key="2">
    <source>
        <dbReference type="ARBA" id="ARBA00022737"/>
    </source>
</evidence>
<evidence type="ECO:0000256" key="1">
    <source>
        <dbReference type="ARBA" id="ARBA00012612"/>
    </source>
</evidence>
<dbReference type="EnsemblMetazoa" id="XM_022808557">
    <property type="protein sequence ID" value="XP_022664292"/>
    <property type="gene ID" value="LOC111251699"/>
</dbReference>
<dbReference type="GO" id="GO:0047134">
    <property type="term" value="F:protein-disulfide reductase [NAD(P)H] activity"/>
    <property type="evidence" value="ECO:0007669"/>
    <property type="project" value="UniProtKB-EC"/>
</dbReference>
<evidence type="ECO:0000313" key="10">
    <source>
        <dbReference type="Proteomes" id="UP000594260"/>
    </source>
</evidence>
<reference evidence="9" key="1">
    <citation type="submission" date="2021-01" db="UniProtKB">
        <authorList>
            <consortium name="EnsemblMetazoa"/>
        </authorList>
    </citation>
    <scope>IDENTIFICATION</scope>
</reference>
<evidence type="ECO:0000256" key="3">
    <source>
        <dbReference type="ARBA" id="ARBA00023002"/>
    </source>
</evidence>
<dbReference type="Gene3D" id="3.40.30.10">
    <property type="entry name" value="Glutaredoxin"/>
    <property type="match status" value="1"/>
</dbReference>
<dbReference type="GeneID" id="111251699"/>
<dbReference type="Proteomes" id="UP000594260">
    <property type="component" value="Unplaced"/>
</dbReference>
<dbReference type="RefSeq" id="XP_022664292.1">
    <property type="nucleotide sequence ID" value="XM_022808557.1"/>
</dbReference>
<feature type="domain" description="Thioredoxin-like fold" evidence="8">
    <location>
        <begin position="44"/>
        <end position="134"/>
    </location>
</feature>
<proteinExistence type="predicted"/>
<dbReference type="SUPFAM" id="SSF52833">
    <property type="entry name" value="Thioredoxin-like"/>
    <property type="match status" value="1"/>
</dbReference>
<keyword evidence="4" id="KW-0520">NAD</keyword>
<keyword evidence="3" id="KW-0560">Oxidoreductase</keyword>
<evidence type="ECO:0000259" key="8">
    <source>
        <dbReference type="Pfam" id="PF13905"/>
    </source>
</evidence>
<protein>
    <recommendedName>
        <fullName evidence="1">protein-disulfide reductase</fullName>
        <ecNumber evidence="1">1.8.1.8</ecNumber>
    </recommendedName>
</protein>
<evidence type="ECO:0000256" key="7">
    <source>
        <dbReference type="SAM" id="MobiDB-lite"/>
    </source>
</evidence>
<feature type="region of interest" description="Disordered" evidence="7">
    <location>
        <begin position="160"/>
        <end position="198"/>
    </location>
</feature>
<keyword evidence="2" id="KW-0677">Repeat</keyword>
<comment type="catalytic activity">
    <reaction evidence="6">
        <text>[protein]-dithiol + NADP(+) = [protein]-disulfide + NADPH + H(+)</text>
        <dbReference type="Rhea" id="RHEA:18753"/>
        <dbReference type="Rhea" id="RHEA-COMP:10593"/>
        <dbReference type="Rhea" id="RHEA-COMP:10594"/>
        <dbReference type="ChEBI" id="CHEBI:15378"/>
        <dbReference type="ChEBI" id="CHEBI:29950"/>
        <dbReference type="ChEBI" id="CHEBI:50058"/>
        <dbReference type="ChEBI" id="CHEBI:57783"/>
        <dbReference type="ChEBI" id="CHEBI:58349"/>
        <dbReference type="EC" id="1.8.1.8"/>
    </reaction>
</comment>
<evidence type="ECO:0000256" key="5">
    <source>
        <dbReference type="ARBA" id="ARBA00047388"/>
    </source>
</evidence>
<evidence type="ECO:0000313" key="9">
    <source>
        <dbReference type="EnsemblMetazoa" id="XP_022664292"/>
    </source>
</evidence>
<comment type="catalytic activity">
    <reaction evidence="5">
        <text>[protein]-dithiol + NAD(+) = [protein]-disulfide + NADH + H(+)</text>
        <dbReference type="Rhea" id="RHEA:18749"/>
        <dbReference type="Rhea" id="RHEA-COMP:10593"/>
        <dbReference type="Rhea" id="RHEA-COMP:10594"/>
        <dbReference type="ChEBI" id="CHEBI:15378"/>
        <dbReference type="ChEBI" id="CHEBI:29950"/>
        <dbReference type="ChEBI" id="CHEBI:50058"/>
        <dbReference type="ChEBI" id="CHEBI:57540"/>
        <dbReference type="ChEBI" id="CHEBI:57945"/>
        <dbReference type="EC" id="1.8.1.8"/>
    </reaction>
</comment>
<evidence type="ECO:0000256" key="6">
    <source>
        <dbReference type="ARBA" id="ARBA00047804"/>
    </source>
</evidence>